<evidence type="ECO:0000256" key="2">
    <source>
        <dbReference type="ARBA" id="ARBA00022475"/>
    </source>
</evidence>
<evidence type="ECO:0000313" key="8">
    <source>
        <dbReference type="EMBL" id="CEA08634.1"/>
    </source>
</evidence>
<proteinExistence type="predicted"/>
<dbReference type="InterPro" id="IPR018076">
    <property type="entry name" value="T2SS_GspF_dom"/>
</dbReference>
<dbReference type="PATRIC" id="fig|1461584.3.peg.1966"/>
<feature type="transmembrane region" description="Helical" evidence="6">
    <location>
        <begin position="110"/>
        <end position="127"/>
    </location>
</feature>
<dbReference type="AlphaFoldDB" id="A0A078MQT3"/>
<protein>
    <submittedName>
        <fullName evidence="8">Bacterial type II secretion system protein F domain protein</fullName>
    </submittedName>
</protein>
<evidence type="ECO:0000256" key="4">
    <source>
        <dbReference type="ARBA" id="ARBA00022989"/>
    </source>
</evidence>
<keyword evidence="2" id="KW-1003">Cell membrane</keyword>
<dbReference type="Pfam" id="PF00482">
    <property type="entry name" value="T2SSF"/>
    <property type="match status" value="1"/>
</dbReference>
<reference evidence="8" key="1">
    <citation type="submission" date="2014-07" db="EMBL/GenBank/DDBJ databases">
        <authorList>
            <person name="Urmite Genomes Urmite Genomes"/>
        </authorList>
    </citation>
    <scope>NUCLEOTIDE SEQUENCE</scope>
    <source>
        <strain evidence="8">11W110_air</strain>
    </source>
</reference>
<organism evidence="8">
    <name type="scientific">Arthrobacter saudimassiliensis</name>
    <dbReference type="NCBI Taxonomy" id="1461584"/>
    <lineage>
        <taxon>Bacteria</taxon>
        <taxon>Bacillati</taxon>
        <taxon>Actinomycetota</taxon>
        <taxon>Actinomycetes</taxon>
        <taxon>Micrococcales</taxon>
        <taxon>Micrococcaceae</taxon>
        <taxon>Arthrobacter</taxon>
    </lineage>
</organism>
<keyword evidence="4 6" id="KW-1133">Transmembrane helix</keyword>
<dbReference type="PANTHER" id="PTHR35007">
    <property type="entry name" value="INTEGRAL MEMBRANE PROTEIN-RELATED"/>
    <property type="match status" value="1"/>
</dbReference>
<feature type="transmembrane region" description="Helical" evidence="6">
    <location>
        <begin position="6"/>
        <end position="28"/>
    </location>
</feature>
<keyword evidence="5 6" id="KW-0472">Membrane</keyword>
<evidence type="ECO:0000256" key="3">
    <source>
        <dbReference type="ARBA" id="ARBA00022692"/>
    </source>
</evidence>
<accession>A0A078MQT3</accession>
<dbReference type="PANTHER" id="PTHR35007:SF4">
    <property type="entry name" value="CONSERVED TRANSMEMBRANE PROTEIN-RELATED"/>
    <property type="match status" value="1"/>
</dbReference>
<evidence type="ECO:0000256" key="1">
    <source>
        <dbReference type="ARBA" id="ARBA00004651"/>
    </source>
</evidence>
<feature type="transmembrane region" description="Helical" evidence="6">
    <location>
        <begin position="133"/>
        <end position="152"/>
    </location>
</feature>
<feature type="transmembrane region" description="Helical" evidence="6">
    <location>
        <begin position="282"/>
        <end position="308"/>
    </location>
</feature>
<sequence>MTPLQSTTSLLGLLLGAGLWLVSARLPFLRRTEFAERISAHLRPAAGRSRLLPAPRELTPFGPLERVLRPVLRELVLRLNRISPAGKPLSMRLQRAGLRQGVLDFRAEQVLWAGLGLIVGGAAAVVLAGAGHIGLTAVLVLTAAGAVLGYLFRDYLLGVRIRRREARMLAEFPALAEMMALSVGAGESAAAALERIARTARGELAGEFREVVVQTRSGVPLIQALRGFSDRLQLDPLARFVDGVCVAMERGTPLGDVLRAQAQDVRDLAKRELMEAAGRKEIAMMVPLVFGVLPLTVLFAVFPGLALLRLGF</sequence>
<evidence type="ECO:0000256" key="6">
    <source>
        <dbReference type="SAM" id="Phobius"/>
    </source>
</evidence>
<dbReference type="EMBL" id="LN483071">
    <property type="protein sequence ID" value="CEA08634.1"/>
    <property type="molecule type" value="Genomic_DNA"/>
</dbReference>
<dbReference type="GO" id="GO:0005886">
    <property type="term" value="C:plasma membrane"/>
    <property type="evidence" value="ECO:0007669"/>
    <property type="project" value="UniProtKB-SubCell"/>
</dbReference>
<name>A0A078MQT3_9MICC</name>
<evidence type="ECO:0000256" key="5">
    <source>
        <dbReference type="ARBA" id="ARBA00023136"/>
    </source>
</evidence>
<gene>
    <name evidence="8" type="ORF">BN1051_01991</name>
</gene>
<comment type="subcellular location">
    <subcellularLocation>
        <location evidence="1">Cell membrane</location>
        <topology evidence="1">Multi-pass membrane protein</topology>
    </subcellularLocation>
</comment>
<evidence type="ECO:0000259" key="7">
    <source>
        <dbReference type="Pfam" id="PF00482"/>
    </source>
</evidence>
<feature type="domain" description="Type II secretion system protein GspF" evidence="7">
    <location>
        <begin position="176"/>
        <end position="301"/>
    </location>
</feature>
<keyword evidence="3 6" id="KW-0812">Transmembrane</keyword>